<proteinExistence type="predicted"/>
<gene>
    <name evidence="1" type="ORF">GCM10011584_17610</name>
</gene>
<name>A0ABQ2N931_9ACTN</name>
<evidence type="ECO:0000313" key="2">
    <source>
        <dbReference type="Proteomes" id="UP000655410"/>
    </source>
</evidence>
<sequence length="116" mass="12087">MAHLEYTLRGDADQFLTHLDSAILGRSITASAEGGTDQRIGDARMVVRSYERFGALGGNRVALTLSILAVGDELAVSAFGTGGSQAMFFKANTLSESSFLGVAARAIESFPGQGDA</sequence>
<protein>
    <submittedName>
        <fullName evidence="1">Uncharacterized protein</fullName>
    </submittedName>
</protein>
<dbReference type="EMBL" id="BMNI01000003">
    <property type="protein sequence ID" value="GGO89075.1"/>
    <property type="molecule type" value="Genomic_DNA"/>
</dbReference>
<keyword evidence="2" id="KW-1185">Reference proteome</keyword>
<dbReference type="RefSeq" id="WP_188783626.1">
    <property type="nucleotide sequence ID" value="NZ_BMNI01000003.1"/>
</dbReference>
<dbReference type="Pfam" id="PF19524">
    <property type="entry name" value="DUF6054"/>
    <property type="match status" value="1"/>
</dbReference>
<reference evidence="2" key="1">
    <citation type="journal article" date="2019" name="Int. J. Syst. Evol. Microbiol.">
        <title>The Global Catalogue of Microorganisms (GCM) 10K type strain sequencing project: providing services to taxonomists for standard genome sequencing and annotation.</title>
        <authorList>
            <consortium name="The Broad Institute Genomics Platform"/>
            <consortium name="The Broad Institute Genome Sequencing Center for Infectious Disease"/>
            <person name="Wu L."/>
            <person name="Ma J."/>
        </authorList>
    </citation>
    <scope>NUCLEOTIDE SEQUENCE [LARGE SCALE GENOMIC DNA]</scope>
    <source>
        <strain evidence="2">CGMCC 4.7371</strain>
    </source>
</reference>
<dbReference type="InterPro" id="IPR046117">
    <property type="entry name" value="DUF6054"/>
</dbReference>
<accession>A0ABQ2N931</accession>
<comment type="caution">
    <text evidence="1">The sequence shown here is derived from an EMBL/GenBank/DDBJ whole genome shotgun (WGS) entry which is preliminary data.</text>
</comment>
<organism evidence="1 2">
    <name type="scientific">Nocardioides phosphati</name>
    <dbReference type="NCBI Taxonomy" id="1867775"/>
    <lineage>
        <taxon>Bacteria</taxon>
        <taxon>Bacillati</taxon>
        <taxon>Actinomycetota</taxon>
        <taxon>Actinomycetes</taxon>
        <taxon>Propionibacteriales</taxon>
        <taxon>Nocardioidaceae</taxon>
        <taxon>Nocardioides</taxon>
    </lineage>
</organism>
<evidence type="ECO:0000313" key="1">
    <source>
        <dbReference type="EMBL" id="GGO89075.1"/>
    </source>
</evidence>
<dbReference type="Proteomes" id="UP000655410">
    <property type="component" value="Unassembled WGS sequence"/>
</dbReference>